<name>A0A1W1CAZ1_9ZZZZ</name>
<keyword evidence="1" id="KW-0472">Membrane</keyword>
<proteinExistence type="predicted"/>
<sequence length="224" mass="25202">MSEKVPQHIPEYDFDIIKTLKEGFKRIEGKKGLFVGAFLIYVAVAMAVQMVLSLFFPMQNAAGQEHLLNQQIVTLLSYPVLMPIMVGIIMLAVDDARGKPLNIKSVFGYYHMTWTLALAGVLIYLMTLLGILFFILPGIYLSVSYLFTLPLIADKQMPVWDAMELSRKTITRHWFKVFGLVLILSLLMLGGILTFGIGLVWAVPVLFTTLYGLLYTSIFDEINA</sequence>
<feature type="transmembrane region" description="Helical" evidence="1">
    <location>
        <begin position="131"/>
        <end position="153"/>
    </location>
</feature>
<reference evidence="2" key="1">
    <citation type="submission" date="2016-10" db="EMBL/GenBank/DDBJ databases">
        <authorList>
            <person name="de Groot N.N."/>
        </authorList>
    </citation>
    <scope>NUCLEOTIDE SEQUENCE</scope>
</reference>
<feature type="transmembrane region" description="Helical" evidence="1">
    <location>
        <begin position="76"/>
        <end position="94"/>
    </location>
</feature>
<keyword evidence="1" id="KW-1133">Transmembrane helix</keyword>
<feature type="transmembrane region" description="Helical" evidence="1">
    <location>
        <begin position="174"/>
        <end position="193"/>
    </location>
</feature>
<dbReference type="PANTHER" id="PTHR40076">
    <property type="entry name" value="MEMBRANE PROTEIN-RELATED"/>
    <property type="match status" value="1"/>
</dbReference>
<organism evidence="2">
    <name type="scientific">hydrothermal vent metagenome</name>
    <dbReference type="NCBI Taxonomy" id="652676"/>
    <lineage>
        <taxon>unclassified sequences</taxon>
        <taxon>metagenomes</taxon>
        <taxon>ecological metagenomes</taxon>
    </lineage>
</organism>
<dbReference type="InterPro" id="IPR010380">
    <property type="entry name" value="DUF975"/>
</dbReference>
<feature type="transmembrane region" description="Helical" evidence="1">
    <location>
        <begin position="33"/>
        <end position="56"/>
    </location>
</feature>
<feature type="transmembrane region" description="Helical" evidence="1">
    <location>
        <begin position="199"/>
        <end position="219"/>
    </location>
</feature>
<keyword evidence="1" id="KW-0812">Transmembrane</keyword>
<dbReference type="PANTHER" id="PTHR40076:SF1">
    <property type="entry name" value="MEMBRANE PROTEIN"/>
    <property type="match status" value="1"/>
</dbReference>
<feature type="transmembrane region" description="Helical" evidence="1">
    <location>
        <begin position="106"/>
        <end position="125"/>
    </location>
</feature>
<dbReference type="EMBL" id="FPHL01000032">
    <property type="protein sequence ID" value="SFV62907.1"/>
    <property type="molecule type" value="Genomic_DNA"/>
</dbReference>
<protein>
    <recommendedName>
        <fullName evidence="3">Integral membrane protein</fullName>
    </recommendedName>
</protein>
<evidence type="ECO:0008006" key="3">
    <source>
        <dbReference type="Google" id="ProtNLM"/>
    </source>
</evidence>
<dbReference type="AlphaFoldDB" id="A0A1W1CAZ1"/>
<gene>
    <name evidence="2" type="ORF">MNB_SV-10-1433</name>
</gene>
<accession>A0A1W1CAZ1</accession>
<evidence type="ECO:0000313" key="2">
    <source>
        <dbReference type="EMBL" id="SFV62907.1"/>
    </source>
</evidence>
<evidence type="ECO:0000256" key="1">
    <source>
        <dbReference type="SAM" id="Phobius"/>
    </source>
</evidence>